<name>A0A7I8KJE8_SPIIN</name>
<keyword evidence="5 8" id="KW-0378">Hydrolase</keyword>
<dbReference type="SUPFAM" id="SSF51126">
    <property type="entry name" value="Pectin lyase-like"/>
    <property type="match status" value="1"/>
</dbReference>
<dbReference type="InterPro" id="IPR011050">
    <property type="entry name" value="Pectin_lyase_fold/virulence"/>
</dbReference>
<dbReference type="EMBL" id="LR746269">
    <property type="protein sequence ID" value="CAA7397572.1"/>
    <property type="molecule type" value="Genomic_DNA"/>
</dbReference>
<comment type="subcellular location">
    <subcellularLocation>
        <location evidence="1">Secreted</location>
        <location evidence="1">Cell wall</location>
    </subcellularLocation>
</comment>
<keyword evidence="6 8" id="KW-0326">Glycosidase</keyword>
<evidence type="ECO:0000313" key="9">
    <source>
        <dbReference type="EMBL" id="CAA7397572.1"/>
    </source>
</evidence>
<sequence length="372" mass="38912">MTPIIPFQAAWAAACNEEGSNVLVPSGNEFLVGPIIFSGSHCQPNIVFQPPSPAVDGTIVAPIAATAWEPGLLQWLKFTKLKRITVRGGGVINRRGASWWGEPPHGNELVSSSRVKPTALRLYGSDGITVAGITIRNSAQCHLKFDSCTAVEVFNLTVSSPGFSVHTDGIHLQNSKNVSIHHVVLGCGDDCVSIQTGCSDVEIRSMACGPGHGISIGGLGGGNSMACVSNITVQDVTLRGTTTGVRIKTWQNIRFSNIWVTEVKIPVVIQYYCDKGCAACRNQSSAVALAGISYEGVRGTYTASPLHLACSDSAPCAGIRLSNEHLDPAPGRGGGTGGPFCWQAHGQLTSPVVPLVGCLQSGERKAATSPTA</sequence>
<keyword evidence="3" id="KW-0134">Cell wall</keyword>
<dbReference type="Gene3D" id="2.160.20.10">
    <property type="entry name" value="Single-stranded right-handed beta-helix, Pectin lyase-like"/>
    <property type="match status" value="1"/>
</dbReference>
<dbReference type="InterPro" id="IPR012334">
    <property type="entry name" value="Pectin_lyas_fold"/>
</dbReference>
<evidence type="ECO:0000256" key="5">
    <source>
        <dbReference type="ARBA" id="ARBA00022801"/>
    </source>
</evidence>
<dbReference type="PANTHER" id="PTHR31375">
    <property type="match status" value="1"/>
</dbReference>
<evidence type="ECO:0000313" key="10">
    <source>
        <dbReference type="Proteomes" id="UP000663760"/>
    </source>
</evidence>
<evidence type="ECO:0000256" key="4">
    <source>
        <dbReference type="ARBA" id="ARBA00022525"/>
    </source>
</evidence>
<keyword evidence="10" id="KW-1185">Reference proteome</keyword>
<dbReference type="InterPro" id="IPR000743">
    <property type="entry name" value="Glyco_hydro_28"/>
</dbReference>
<gene>
    <name evidence="9" type="ORF">SI8410_06008237</name>
</gene>
<dbReference type="Pfam" id="PF00295">
    <property type="entry name" value="Glyco_hydro_28"/>
    <property type="match status" value="1"/>
</dbReference>
<evidence type="ECO:0000256" key="8">
    <source>
        <dbReference type="RuleBase" id="RU361169"/>
    </source>
</evidence>
<evidence type="ECO:0000256" key="3">
    <source>
        <dbReference type="ARBA" id="ARBA00022512"/>
    </source>
</evidence>
<keyword evidence="7" id="KW-0961">Cell wall biogenesis/degradation</keyword>
<keyword evidence="4" id="KW-0964">Secreted</keyword>
<dbReference type="GO" id="GO:0005975">
    <property type="term" value="P:carbohydrate metabolic process"/>
    <property type="evidence" value="ECO:0007669"/>
    <property type="project" value="InterPro"/>
</dbReference>
<dbReference type="SMART" id="SM00710">
    <property type="entry name" value="PbH1"/>
    <property type="match status" value="3"/>
</dbReference>
<evidence type="ECO:0000256" key="1">
    <source>
        <dbReference type="ARBA" id="ARBA00004191"/>
    </source>
</evidence>
<evidence type="ECO:0000256" key="7">
    <source>
        <dbReference type="ARBA" id="ARBA00023316"/>
    </source>
</evidence>
<proteinExistence type="inferred from homology"/>
<dbReference type="GO" id="GO:0071555">
    <property type="term" value="P:cell wall organization"/>
    <property type="evidence" value="ECO:0007669"/>
    <property type="project" value="UniProtKB-KW"/>
</dbReference>
<dbReference type="AlphaFoldDB" id="A0A7I8KJE8"/>
<organism evidence="9 10">
    <name type="scientific">Spirodela intermedia</name>
    <name type="common">Intermediate duckweed</name>
    <dbReference type="NCBI Taxonomy" id="51605"/>
    <lineage>
        <taxon>Eukaryota</taxon>
        <taxon>Viridiplantae</taxon>
        <taxon>Streptophyta</taxon>
        <taxon>Embryophyta</taxon>
        <taxon>Tracheophyta</taxon>
        <taxon>Spermatophyta</taxon>
        <taxon>Magnoliopsida</taxon>
        <taxon>Liliopsida</taxon>
        <taxon>Araceae</taxon>
        <taxon>Lemnoideae</taxon>
        <taxon>Spirodela</taxon>
    </lineage>
</organism>
<reference evidence="9" key="1">
    <citation type="submission" date="2020-02" db="EMBL/GenBank/DDBJ databases">
        <authorList>
            <person name="Scholz U."/>
            <person name="Mascher M."/>
            <person name="Fiebig A."/>
        </authorList>
    </citation>
    <scope>NUCLEOTIDE SEQUENCE</scope>
</reference>
<comment type="similarity">
    <text evidence="2 8">Belongs to the glycosyl hydrolase 28 family.</text>
</comment>
<accession>A0A7I8KJE8</accession>
<protein>
    <submittedName>
        <fullName evidence="9">Uncharacterized protein</fullName>
    </submittedName>
</protein>
<evidence type="ECO:0000256" key="6">
    <source>
        <dbReference type="ARBA" id="ARBA00023295"/>
    </source>
</evidence>
<dbReference type="GO" id="GO:0004650">
    <property type="term" value="F:polygalacturonase activity"/>
    <property type="evidence" value="ECO:0007669"/>
    <property type="project" value="InterPro"/>
</dbReference>
<dbReference type="OrthoDB" id="187139at2759"/>
<dbReference type="Proteomes" id="UP000663760">
    <property type="component" value="Chromosome 6"/>
</dbReference>
<evidence type="ECO:0000256" key="2">
    <source>
        <dbReference type="ARBA" id="ARBA00008834"/>
    </source>
</evidence>
<dbReference type="InterPro" id="IPR006626">
    <property type="entry name" value="PbH1"/>
</dbReference>